<feature type="domain" description="Fungal-type protein kinase" evidence="1">
    <location>
        <begin position="1"/>
        <end position="116"/>
    </location>
</feature>
<reference evidence="2" key="1">
    <citation type="submission" date="2022-07" db="EMBL/GenBank/DDBJ databases">
        <title>Phylogenomic reconstructions and comparative analyses of Kickxellomycotina fungi.</title>
        <authorList>
            <person name="Reynolds N.K."/>
            <person name="Stajich J.E."/>
            <person name="Barry K."/>
            <person name="Grigoriev I.V."/>
            <person name="Crous P."/>
            <person name="Smith M.E."/>
        </authorList>
    </citation>
    <scope>NUCLEOTIDE SEQUENCE</scope>
    <source>
        <strain evidence="2">IMI 214461</strain>
    </source>
</reference>
<sequence length="283" mass="31143">MSPIGLPLREVESVKELILVVGDAMCCHSAIATECNILHRGISDNNILIVHSEGEPTCGLSIDFDCALDLSKERTGMRGEMTGTLPYMSIGNLSGSSVQRTSLDDCESMLYILCWYATIGIDEGTRIPGNNATRLPIADWRAGPISAIINSKRDHLGSSKIFVEKIVNNFNRNDRDGDMLKTLAIYLYKTLFENHCLSSDYYGTTTKSVPNLQGPELTAGNTKGRPLFSLRNAIPLDSPGNTAFVDPFAMRAEKCDFISEQLLAITDDSWQLMKEMEGHNGQQ</sequence>
<protein>
    <recommendedName>
        <fullName evidence="1">Fungal-type protein kinase domain-containing protein</fullName>
    </recommendedName>
</protein>
<dbReference type="InterPro" id="IPR011009">
    <property type="entry name" value="Kinase-like_dom_sf"/>
</dbReference>
<dbReference type="PANTHER" id="PTHR38248:SF2">
    <property type="entry name" value="FUNK1 11"/>
    <property type="match status" value="1"/>
</dbReference>
<evidence type="ECO:0000259" key="1">
    <source>
        <dbReference type="Pfam" id="PF17667"/>
    </source>
</evidence>
<proteinExistence type="predicted"/>
<keyword evidence="3" id="KW-1185">Reference proteome</keyword>
<dbReference type="SUPFAM" id="SSF56112">
    <property type="entry name" value="Protein kinase-like (PK-like)"/>
    <property type="match status" value="1"/>
</dbReference>
<dbReference type="InterPro" id="IPR040976">
    <property type="entry name" value="Pkinase_fungal"/>
</dbReference>
<organism evidence="2 3">
    <name type="scientific">Coemansia thaxteri</name>
    <dbReference type="NCBI Taxonomy" id="2663907"/>
    <lineage>
        <taxon>Eukaryota</taxon>
        <taxon>Fungi</taxon>
        <taxon>Fungi incertae sedis</taxon>
        <taxon>Zoopagomycota</taxon>
        <taxon>Kickxellomycotina</taxon>
        <taxon>Kickxellomycetes</taxon>
        <taxon>Kickxellales</taxon>
        <taxon>Kickxellaceae</taxon>
        <taxon>Coemansia</taxon>
    </lineage>
</organism>
<evidence type="ECO:0000313" key="3">
    <source>
        <dbReference type="Proteomes" id="UP001150907"/>
    </source>
</evidence>
<dbReference type="EMBL" id="JANBQF010000007">
    <property type="protein sequence ID" value="KAJ2008321.1"/>
    <property type="molecule type" value="Genomic_DNA"/>
</dbReference>
<comment type="caution">
    <text evidence="2">The sequence shown here is derived from an EMBL/GenBank/DDBJ whole genome shotgun (WGS) entry which is preliminary data.</text>
</comment>
<accession>A0A9W8BIN8</accession>
<dbReference type="Gene3D" id="1.10.510.10">
    <property type="entry name" value="Transferase(Phosphotransferase) domain 1"/>
    <property type="match status" value="1"/>
</dbReference>
<dbReference type="Proteomes" id="UP001150907">
    <property type="component" value="Unassembled WGS sequence"/>
</dbReference>
<name>A0A9W8BIN8_9FUNG</name>
<dbReference type="OrthoDB" id="5584477at2759"/>
<dbReference type="AlphaFoldDB" id="A0A9W8BIN8"/>
<gene>
    <name evidence="2" type="ORF">H4R26_000263</name>
</gene>
<evidence type="ECO:0000313" key="2">
    <source>
        <dbReference type="EMBL" id="KAJ2008321.1"/>
    </source>
</evidence>
<dbReference type="PANTHER" id="PTHR38248">
    <property type="entry name" value="FUNK1 6"/>
    <property type="match status" value="1"/>
</dbReference>
<dbReference type="Pfam" id="PF17667">
    <property type="entry name" value="Pkinase_fungal"/>
    <property type="match status" value="1"/>
</dbReference>